<feature type="transmembrane region" description="Helical" evidence="1">
    <location>
        <begin position="225"/>
        <end position="246"/>
    </location>
</feature>
<proteinExistence type="predicted"/>
<evidence type="ECO:0000313" key="3">
    <source>
        <dbReference type="Proteomes" id="UP000247409"/>
    </source>
</evidence>
<name>A0A2V3IHV1_9FLOR</name>
<keyword evidence="1" id="KW-1133">Transmembrane helix</keyword>
<accession>A0A2V3IHV1</accession>
<feature type="transmembrane region" description="Helical" evidence="1">
    <location>
        <begin position="35"/>
        <end position="57"/>
    </location>
</feature>
<sequence>MLQRDSKVDGSGLQLGCCATLVVNERKMRIRASTLGMLQAVTISVTTMASVLLVVGLRPNRKRFIPFYSDASHNEPERSVLSLGENAALVFGTLTQTAEYEWLRALAKRSGNENMRVFVKMYGWCGAVAMTCWFVTANVPTVRPVIEVHQLGASLLMVALAGQGSLKWWMVGRLHGAFGTGGRGWIRWQRTVRAGVAGVLWMAVFGTWICFVGRRRFGIMALVKVMTAFVYAGTVAAISLMVLTAVDVKGQWVELLVDAE</sequence>
<organism evidence="2 3">
    <name type="scientific">Gracilariopsis chorda</name>
    <dbReference type="NCBI Taxonomy" id="448386"/>
    <lineage>
        <taxon>Eukaryota</taxon>
        <taxon>Rhodophyta</taxon>
        <taxon>Florideophyceae</taxon>
        <taxon>Rhodymeniophycidae</taxon>
        <taxon>Gracilariales</taxon>
        <taxon>Gracilariaceae</taxon>
        <taxon>Gracilariopsis</taxon>
    </lineage>
</organism>
<evidence type="ECO:0000256" key="1">
    <source>
        <dbReference type="SAM" id="Phobius"/>
    </source>
</evidence>
<protein>
    <recommendedName>
        <fullName evidence="4">Transmembrane protein</fullName>
    </recommendedName>
</protein>
<dbReference type="EMBL" id="NBIV01000203">
    <property type="protein sequence ID" value="PXF41685.1"/>
    <property type="molecule type" value="Genomic_DNA"/>
</dbReference>
<feature type="transmembrane region" description="Helical" evidence="1">
    <location>
        <begin position="121"/>
        <end position="139"/>
    </location>
</feature>
<dbReference type="Proteomes" id="UP000247409">
    <property type="component" value="Unassembled WGS sequence"/>
</dbReference>
<gene>
    <name evidence="2" type="ORF">BWQ96_08606</name>
</gene>
<feature type="transmembrane region" description="Helical" evidence="1">
    <location>
        <begin position="191"/>
        <end position="213"/>
    </location>
</feature>
<evidence type="ECO:0000313" key="2">
    <source>
        <dbReference type="EMBL" id="PXF41685.1"/>
    </source>
</evidence>
<comment type="caution">
    <text evidence="2">The sequence shown here is derived from an EMBL/GenBank/DDBJ whole genome shotgun (WGS) entry which is preliminary data.</text>
</comment>
<keyword evidence="1" id="KW-0472">Membrane</keyword>
<keyword evidence="3" id="KW-1185">Reference proteome</keyword>
<evidence type="ECO:0008006" key="4">
    <source>
        <dbReference type="Google" id="ProtNLM"/>
    </source>
</evidence>
<dbReference type="AlphaFoldDB" id="A0A2V3IHV1"/>
<reference evidence="2 3" key="1">
    <citation type="journal article" date="2018" name="Mol. Biol. Evol.">
        <title>Analysis of the draft genome of the red seaweed Gracilariopsis chorda provides insights into genome size evolution in Rhodophyta.</title>
        <authorList>
            <person name="Lee J."/>
            <person name="Yang E.C."/>
            <person name="Graf L."/>
            <person name="Yang J.H."/>
            <person name="Qiu H."/>
            <person name="Zel Zion U."/>
            <person name="Chan C.X."/>
            <person name="Stephens T.G."/>
            <person name="Weber A.P.M."/>
            <person name="Boo G.H."/>
            <person name="Boo S.M."/>
            <person name="Kim K.M."/>
            <person name="Shin Y."/>
            <person name="Jung M."/>
            <person name="Lee S.J."/>
            <person name="Yim H.S."/>
            <person name="Lee J.H."/>
            <person name="Bhattacharya D."/>
            <person name="Yoon H.S."/>
        </authorList>
    </citation>
    <scope>NUCLEOTIDE SEQUENCE [LARGE SCALE GENOMIC DNA]</scope>
    <source>
        <strain evidence="2 3">SKKU-2015</strain>
        <tissue evidence="2">Whole body</tissue>
    </source>
</reference>
<keyword evidence="1" id="KW-0812">Transmembrane</keyword>